<reference evidence="2 3" key="1">
    <citation type="journal article" date="2003" name="PLoS Biol.">
        <title>The genome sequence of Caenorhabditis briggsae: a platform for comparative genomics.</title>
        <authorList>
            <person name="Stein L.D."/>
            <person name="Bao Z."/>
            <person name="Blasiar D."/>
            <person name="Blumenthal T."/>
            <person name="Brent M.R."/>
            <person name="Chen N."/>
            <person name="Chinwalla A."/>
            <person name="Clarke L."/>
            <person name="Clee C."/>
            <person name="Coghlan A."/>
            <person name="Coulson A."/>
            <person name="D'Eustachio P."/>
            <person name="Fitch D.H."/>
            <person name="Fulton L.A."/>
            <person name="Fulton R.E."/>
            <person name="Griffiths-Jones S."/>
            <person name="Harris T.W."/>
            <person name="Hillier L.W."/>
            <person name="Kamath R."/>
            <person name="Kuwabara P.E."/>
            <person name="Mardis E.R."/>
            <person name="Marra M.A."/>
            <person name="Miner T.L."/>
            <person name="Minx P."/>
            <person name="Mullikin J.C."/>
            <person name="Plumb R.W."/>
            <person name="Rogers J."/>
            <person name="Schein J.E."/>
            <person name="Sohrmann M."/>
            <person name="Spieth J."/>
            <person name="Stajich J.E."/>
            <person name="Wei C."/>
            <person name="Willey D."/>
            <person name="Wilson R.K."/>
            <person name="Durbin R."/>
            <person name="Waterston R.H."/>
        </authorList>
    </citation>
    <scope>NUCLEOTIDE SEQUENCE [LARGE SCALE GENOMIC DNA]</scope>
    <source>
        <strain evidence="2 3">AF16</strain>
    </source>
</reference>
<accession>A8XQA3</accession>
<keyword evidence="1" id="KW-0732">Signal</keyword>
<dbReference type="KEGG" id="cbr:CBG_17021"/>
<proteinExistence type="predicted"/>
<dbReference type="InParanoid" id="A8XQA3"/>
<evidence type="ECO:0000313" key="3">
    <source>
        <dbReference type="Proteomes" id="UP000008549"/>
    </source>
</evidence>
<dbReference type="HOGENOM" id="CLU_2485344_0_0_1"/>
<dbReference type="EMBL" id="HE601109">
    <property type="protein sequence ID" value="CAP34829.1"/>
    <property type="molecule type" value="Genomic_DNA"/>
</dbReference>
<organism evidence="2 3">
    <name type="scientific">Caenorhabditis briggsae</name>
    <dbReference type="NCBI Taxonomy" id="6238"/>
    <lineage>
        <taxon>Eukaryota</taxon>
        <taxon>Metazoa</taxon>
        <taxon>Ecdysozoa</taxon>
        <taxon>Nematoda</taxon>
        <taxon>Chromadorea</taxon>
        <taxon>Rhabditida</taxon>
        <taxon>Rhabditina</taxon>
        <taxon>Rhabditomorpha</taxon>
        <taxon>Rhabditoidea</taxon>
        <taxon>Rhabditidae</taxon>
        <taxon>Peloderinae</taxon>
        <taxon>Caenorhabditis</taxon>
    </lineage>
</organism>
<protein>
    <submittedName>
        <fullName evidence="2">Protein CBG17021</fullName>
    </submittedName>
</protein>
<evidence type="ECO:0000256" key="1">
    <source>
        <dbReference type="SAM" id="SignalP"/>
    </source>
</evidence>
<dbReference type="RefSeq" id="XP_002648890.1">
    <property type="nucleotide sequence ID" value="XM_002648844.1"/>
</dbReference>
<gene>
    <name evidence="2 4" type="ORF">CBG17021</name>
    <name evidence="2" type="ORF">CBG_17021</name>
</gene>
<dbReference type="InterPro" id="IPR052293">
    <property type="entry name" value="SRRP"/>
</dbReference>
<dbReference type="WormBase" id="CBG17021a">
    <property type="protein sequence ID" value="CBP48194"/>
    <property type="gene ID" value="WBGene00036798"/>
</dbReference>
<dbReference type="PANTHER" id="PTHR12239">
    <property type="entry name" value="PROTEIN CBG20215-RELATED"/>
    <property type="match status" value="1"/>
</dbReference>
<evidence type="ECO:0000313" key="2">
    <source>
        <dbReference type="EMBL" id="CAP34829.1"/>
    </source>
</evidence>
<dbReference type="CTD" id="8590902"/>
<feature type="signal peptide" evidence="1">
    <location>
        <begin position="1"/>
        <end position="16"/>
    </location>
</feature>
<keyword evidence="3" id="KW-1185">Reference proteome</keyword>
<feature type="chain" id="PRO_5002732724" evidence="1">
    <location>
        <begin position="17"/>
        <end position="87"/>
    </location>
</feature>
<sequence>MLKIFTFLALLNQCNCAPANTSTNGDVAPCLKEFYQAAYDGIYNCTKEFDFFVNLRISESQNLRISESQNLRISESQNLRISESQNR</sequence>
<dbReference type="GeneID" id="8590902"/>
<name>A8XQA3_CAEBR</name>
<reference evidence="2 3" key="2">
    <citation type="journal article" date="2011" name="PLoS Genet.">
        <title>Caenorhabditis briggsae recombinant inbred line genotypes reveal inter-strain incompatibility and the evolution of recombination.</title>
        <authorList>
            <person name="Ross J.A."/>
            <person name="Koboldt D.C."/>
            <person name="Staisch J.E."/>
            <person name="Chamberlin H.M."/>
            <person name="Gupta B.P."/>
            <person name="Miller R.D."/>
            <person name="Baird S.E."/>
            <person name="Haag E.S."/>
        </authorList>
    </citation>
    <scope>NUCLEOTIDE SEQUENCE [LARGE SCALE GENOMIC DNA]</scope>
    <source>
        <strain evidence="2 3">AF16</strain>
    </source>
</reference>
<evidence type="ECO:0000313" key="4">
    <source>
        <dbReference type="WormBase" id="CBG17021a"/>
    </source>
</evidence>
<dbReference type="AlphaFoldDB" id="A8XQA3"/>
<dbReference type="PANTHER" id="PTHR12239:SF41">
    <property type="entry name" value="MEMBRANE ASSOCIATED PROTEIN, PUTATIVE-RELATED"/>
    <property type="match status" value="1"/>
</dbReference>
<dbReference type="Proteomes" id="UP000008549">
    <property type="component" value="Unassembled WGS sequence"/>
</dbReference>